<dbReference type="PRINTS" id="PR00038">
    <property type="entry name" value="HTHLUXR"/>
</dbReference>
<dbReference type="KEGG" id="des:DSOUD_3037"/>
<evidence type="ECO:0000259" key="4">
    <source>
        <dbReference type="PROSITE" id="PS50043"/>
    </source>
</evidence>
<dbReference type="SUPFAM" id="SSF46894">
    <property type="entry name" value="C-terminal effector domain of the bipartite response regulators"/>
    <property type="match status" value="1"/>
</dbReference>
<evidence type="ECO:0000256" key="3">
    <source>
        <dbReference type="ARBA" id="ARBA00023163"/>
    </source>
</evidence>
<keyword evidence="3" id="KW-0804">Transcription</keyword>
<dbReference type="PROSITE" id="PS50043">
    <property type="entry name" value="HTH_LUXR_2"/>
    <property type="match status" value="1"/>
</dbReference>
<dbReference type="InterPro" id="IPR016032">
    <property type="entry name" value="Sig_transdc_resp-reg_C-effctor"/>
</dbReference>
<dbReference type="Pfam" id="PF00196">
    <property type="entry name" value="GerE"/>
    <property type="match status" value="1"/>
</dbReference>
<dbReference type="InterPro" id="IPR000792">
    <property type="entry name" value="Tscrpt_reg_LuxR_C"/>
</dbReference>
<dbReference type="OrthoDB" id="5397235at2"/>
<dbReference type="Gene3D" id="3.40.50.2300">
    <property type="match status" value="1"/>
</dbReference>
<dbReference type="EMBL" id="CP010802">
    <property type="protein sequence ID" value="ALC17763.1"/>
    <property type="molecule type" value="Genomic_DNA"/>
</dbReference>
<protein>
    <submittedName>
        <fullName evidence="5">LuxR family transcriptional regulator</fullName>
    </submittedName>
</protein>
<reference evidence="5" key="1">
    <citation type="submission" date="2015-07" db="EMBL/GenBank/DDBJ databases">
        <title>Isolation and Genomic Characterization of a Novel Halophilic Metal-Reducing Deltaproteobacterium from the Deep Subsurface.</title>
        <authorList>
            <person name="Badalamenti J.P."/>
            <person name="Summers Z.M."/>
            <person name="Gralnick J.A."/>
            <person name="Bond D.R."/>
        </authorList>
    </citation>
    <scope>NUCLEOTIDE SEQUENCE [LARGE SCALE GENOMIC DNA]</scope>
    <source>
        <strain evidence="5">WTL</strain>
    </source>
</reference>
<dbReference type="CDD" id="cd06170">
    <property type="entry name" value="LuxR_C_like"/>
    <property type="match status" value="1"/>
</dbReference>
<dbReference type="PROSITE" id="PS00622">
    <property type="entry name" value="HTH_LUXR_1"/>
    <property type="match status" value="1"/>
</dbReference>
<keyword evidence="2" id="KW-0238">DNA-binding</keyword>
<dbReference type="Gene3D" id="1.10.10.10">
    <property type="entry name" value="Winged helix-like DNA-binding domain superfamily/Winged helix DNA-binding domain"/>
    <property type="match status" value="1"/>
</dbReference>
<proteinExistence type="predicted"/>
<gene>
    <name evidence="5" type="ORF">DSOUD_3037</name>
</gene>
<dbReference type="PANTHER" id="PTHR44688">
    <property type="entry name" value="DNA-BINDING TRANSCRIPTIONAL ACTIVATOR DEVR_DOSR"/>
    <property type="match status" value="1"/>
</dbReference>
<dbReference type="Proteomes" id="UP000057158">
    <property type="component" value="Chromosome"/>
</dbReference>
<feature type="domain" description="HTH luxR-type" evidence="4">
    <location>
        <begin position="148"/>
        <end position="213"/>
    </location>
</feature>
<dbReference type="GO" id="GO:0003677">
    <property type="term" value="F:DNA binding"/>
    <property type="evidence" value="ECO:0007669"/>
    <property type="project" value="UniProtKB-KW"/>
</dbReference>
<dbReference type="GO" id="GO:0006355">
    <property type="term" value="P:regulation of DNA-templated transcription"/>
    <property type="evidence" value="ECO:0007669"/>
    <property type="project" value="InterPro"/>
</dbReference>
<dbReference type="RefSeq" id="WP_053551750.1">
    <property type="nucleotide sequence ID" value="NZ_CP010802.1"/>
</dbReference>
<evidence type="ECO:0000313" key="5">
    <source>
        <dbReference type="EMBL" id="ALC17763.1"/>
    </source>
</evidence>
<dbReference type="PATRIC" id="fig|1603606.3.peg.3275"/>
<dbReference type="PANTHER" id="PTHR44688:SF16">
    <property type="entry name" value="DNA-BINDING TRANSCRIPTIONAL ACTIVATOR DEVR_DOSR"/>
    <property type="match status" value="1"/>
</dbReference>
<dbReference type="AlphaFoldDB" id="A0A0M3QGG2"/>
<dbReference type="InterPro" id="IPR036388">
    <property type="entry name" value="WH-like_DNA-bd_sf"/>
</dbReference>
<sequence length="216" mass="24413">MVQSSPGVDAAPTSGPLEPIRILVCLYNRCLSQALCTFLRLEEPGFDVRHSEEAEPGFTPTHFLTDLPSLEQCGTDAPPEAKVIVFDEGLDQLQIEKVLSYPNFAGLIRSTCNNRQLVKAIRCVQKGEVWIDGATVKSLLQRRNNRRPEGETIRLTLREQQIAEMILQGMKNKEIASRIFLSESTVKVYISRIYKKHQVPTRAHLIHILTQPQHKT</sequence>
<dbReference type="STRING" id="1603606.DSOUD_3037"/>
<accession>A0A0M3QGG2</accession>
<organism evidence="5 6">
    <name type="scientific">Desulfuromonas soudanensis</name>
    <dbReference type="NCBI Taxonomy" id="1603606"/>
    <lineage>
        <taxon>Bacteria</taxon>
        <taxon>Pseudomonadati</taxon>
        <taxon>Thermodesulfobacteriota</taxon>
        <taxon>Desulfuromonadia</taxon>
        <taxon>Desulfuromonadales</taxon>
        <taxon>Desulfuromonadaceae</taxon>
        <taxon>Desulfuromonas</taxon>
    </lineage>
</organism>
<keyword evidence="6" id="KW-1185">Reference proteome</keyword>
<dbReference type="SMART" id="SM00421">
    <property type="entry name" value="HTH_LUXR"/>
    <property type="match status" value="1"/>
</dbReference>
<evidence type="ECO:0000313" key="6">
    <source>
        <dbReference type="Proteomes" id="UP000057158"/>
    </source>
</evidence>
<keyword evidence="1" id="KW-0805">Transcription regulation</keyword>
<evidence type="ECO:0000256" key="1">
    <source>
        <dbReference type="ARBA" id="ARBA00023015"/>
    </source>
</evidence>
<evidence type="ECO:0000256" key="2">
    <source>
        <dbReference type="ARBA" id="ARBA00023125"/>
    </source>
</evidence>
<name>A0A0M3QGG2_9BACT</name>